<name>A0A2W5RWY0_ACIJO</name>
<dbReference type="Proteomes" id="UP000277537">
    <property type="component" value="Unassembled WGS sequence"/>
</dbReference>
<dbReference type="Proteomes" id="UP000276980">
    <property type="component" value="Chromosome"/>
</dbReference>
<dbReference type="RefSeq" id="WP_125275044.1">
    <property type="nucleotide sequence ID" value="NZ_CP022298.1"/>
</dbReference>
<protein>
    <recommendedName>
        <fullName evidence="7">HK97 gp10 family phage protein</fullName>
    </recommendedName>
</protein>
<dbReference type="InterPro" id="IPR010064">
    <property type="entry name" value="HK97-gp10_tail"/>
</dbReference>
<reference evidence="2 4" key="2">
    <citation type="submission" date="2017-11" db="EMBL/GenBank/DDBJ databases">
        <title>Infants hospitalized years apart are colonized by the same room-sourced microbial strains.</title>
        <authorList>
            <person name="Brooks B."/>
            <person name="Olm M.R."/>
            <person name="Firek B.A."/>
            <person name="Baker R."/>
            <person name="Thomas B.C."/>
            <person name="Morowitz M.J."/>
            <person name="Banfield J.F."/>
        </authorList>
    </citation>
    <scope>NUCLEOTIDE SEQUENCE [LARGE SCALE GENOMIC DNA]</scope>
    <source>
        <strain evidence="2">S2_003_000_R3_20</strain>
    </source>
</reference>
<dbReference type="AlphaFoldDB" id="A0A2W5RWY0"/>
<dbReference type="NCBIfam" id="TIGR01725">
    <property type="entry name" value="phge_HK97_gp10"/>
    <property type="match status" value="1"/>
</dbReference>
<proteinExistence type="predicted"/>
<evidence type="ECO:0000313" key="1">
    <source>
        <dbReference type="EMBL" id="AZN65195.1"/>
    </source>
</evidence>
<evidence type="ECO:0000313" key="4">
    <source>
        <dbReference type="Proteomes" id="UP000249282"/>
    </source>
</evidence>
<evidence type="ECO:0000313" key="6">
    <source>
        <dbReference type="Proteomes" id="UP000277537"/>
    </source>
</evidence>
<dbReference type="EMBL" id="CP022298">
    <property type="protein sequence ID" value="AZN65195.1"/>
    <property type="molecule type" value="Genomic_DNA"/>
</dbReference>
<dbReference type="Pfam" id="PF04883">
    <property type="entry name" value="HK97-gp10_like"/>
    <property type="match status" value="1"/>
</dbReference>
<reference evidence="1 5" key="1">
    <citation type="submission" date="2017-06" db="EMBL/GenBank/DDBJ databases">
        <title>Complete Genome Sequence of the Carbazole-Degrading Bacterium Acinetobacter johnsonii IC001.</title>
        <authorList>
            <person name="Vejarano F."/>
            <person name="Suzuki-Minakuchi C."/>
            <person name="Ohtsubo Y."/>
            <person name="Tsuda M."/>
            <person name="Okada K."/>
            <person name="Nojiri H."/>
        </authorList>
    </citation>
    <scope>NUCLEOTIDE SEQUENCE [LARGE SCALE GENOMIC DNA]</scope>
    <source>
        <strain evidence="1 5">IC001</strain>
    </source>
</reference>
<accession>A0A2W5RWY0</accession>
<evidence type="ECO:0000313" key="2">
    <source>
        <dbReference type="EMBL" id="PZQ93799.1"/>
    </source>
</evidence>
<dbReference type="Proteomes" id="UP000249282">
    <property type="component" value="Unassembled WGS sequence"/>
</dbReference>
<dbReference type="EMBL" id="QFQJ01000002">
    <property type="protein sequence ID" value="PZQ93799.1"/>
    <property type="molecule type" value="Genomic_DNA"/>
</dbReference>
<evidence type="ECO:0000313" key="3">
    <source>
        <dbReference type="EMBL" id="RSE16745.1"/>
    </source>
</evidence>
<evidence type="ECO:0008006" key="7">
    <source>
        <dbReference type="Google" id="ProtNLM"/>
    </source>
</evidence>
<organism evidence="2 4">
    <name type="scientific">Acinetobacter johnsonii</name>
    <dbReference type="NCBI Taxonomy" id="40214"/>
    <lineage>
        <taxon>Bacteria</taxon>
        <taxon>Pseudomonadati</taxon>
        <taxon>Pseudomonadota</taxon>
        <taxon>Gammaproteobacteria</taxon>
        <taxon>Moraxellales</taxon>
        <taxon>Moraxellaceae</taxon>
        <taxon>Acinetobacter</taxon>
    </lineage>
</organism>
<gene>
    <name evidence="1" type="ORF">CFH90_14665</name>
    <name evidence="2" type="ORF">DI542_01010</name>
    <name evidence="3" type="ORF">EGT73_17820</name>
</gene>
<dbReference type="EMBL" id="RHXE01000081">
    <property type="protein sequence ID" value="RSE16745.1"/>
    <property type="molecule type" value="Genomic_DNA"/>
</dbReference>
<reference evidence="3 6" key="3">
    <citation type="submission" date="2018-10" db="EMBL/GenBank/DDBJ databases">
        <title>Transmission dynamics of multidrug resistant bacteria on intensive care unit surfaces.</title>
        <authorList>
            <person name="D'Souza A.W."/>
            <person name="Potter R.F."/>
            <person name="Wallace M."/>
            <person name="Shupe A."/>
            <person name="Patel S."/>
            <person name="Sun S."/>
            <person name="Gul D."/>
            <person name="Kwon J.H."/>
            <person name="Andleeb S."/>
            <person name="Burnham C.-A.D."/>
            <person name="Dantas G."/>
        </authorList>
    </citation>
    <scope>NUCLEOTIDE SEQUENCE [LARGE SCALE GENOMIC DNA]</scope>
    <source>
        <strain evidence="3 6">AJ_385</strain>
    </source>
</reference>
<sequence>MAVNFKLEGLDQVQSKLDLLANPKKAKSIARKAARQAMNIARDVARSAARNLDDPITSEKIYKEIVVRGGKSRDSNSIVIKVGVRGGAKMPYVNSSENRRTGRVGKTYQVEGKVFYWRFLEFGTSRQPATPFLRPALSNNIDAITNKFSEVFSAEIDKELAL</sequence>
<evidence type="ECO:0000313" key="5">
    <source>
        <dbReference type="Proteomes" id="UP000276980"/>
    </source>
</evidence>